<name>S8CW88_9LAMI</name>
<evidence type="ECO:0000256" key="1">
    <source>
        <dbReference type="SAM" id="SignalP"/>
    </source>
</evidence>
<proteinExistence type="predicted"/>
<comment type="caution">
    <text evidence="2">The sequence shown here is derived from an EMBL/GenBank/DDBJ whole genome shotgun (WGS) entry which is preliminary data.</text>
</comment>
<dbReference type="EMBL" id="AUSU01001410">
    <property type="protein sequence ID" value="EPS71090.1"/>
    <property type="molecule type" value="Genomic_DNA"/>
</dbReference>
<feature type="signal peptide" evidence="1">
    <location>
        <begin position="1"/>
        <end position="22"/>
    </location>
</feature>
<dbReference type="Proteomes" id="UP000015453">
    <property type="component" value="Unassembled WGS sequence"/>
</dbReference>
<gene>
    <name evidence="2" type="ORF">M569_03669</name>
</gene>
<protein>
    <submittedName>
        <fullName evidence="2">Uncharacterized protein</fullName>
    </submittedName>
</protein>
<evidence type="ECO:0000313" key="2">
    <source>
        <dbReference type="EMBL" id="EPS71090.1"/>
    </source>
</evidence>
<evidence type="ECO:0000313" key="3">
    <source>
        <dbReference type="Proteomes" id="UP000015453"/>
    </source>
</evidence>
<reference evidence="2 3" key="1">
    <citation type="journal article" date="2013" name="BMC Genomics">
        <title>The miniature genome of a carnivorous plant Genlisea aurea contains a low number of genes and short non-coding sequences.</title>
        <authorList>
            <person name="Leushkin E.V."/>
            <person name="Sutormin R.A."/>
            <person name="Nabieva E.R."/>
            <person name="Penin A.A."/>
            <person name="Kondrashov A.S."/>
            <person name="Logacheva M.D."/>
        </authorList>
    </citation>
    <scope>NUCLEOTIDE SEQUENCE [LARGE SCALE GENOMIC DNA]</scope>
</reference>
<keyword evidence="1" id="KW-0732">Signal</keyword>
<dbReference type="OrthoDB" id="1094981at2759"/>
<feature type="chain" id="PRO_5004562123" evidence="1">
    <location>
        <begin position="23"/>
        <end position="269"/>
    </location>
</feature>
<organism evidence="2 3">
    <name type="scientific">Genlisea aurea</name>
    <dbReference type="NCBI Taxonomy" id="192259"/>
    <lineage>
        <taxon>Eukaryota</taxon>
        <taxon>Viridiplantae</taxon>
        <taxon>Streptophyta</taxon>
        <taxon>Embryophyta</taxon>
        <taxon>Tracheophyta</taxon>
        <taxon>Spermatophyta</taxon>
        <taxon>Magnoliopsida</taxon>
        <taxon>eudicotyledons</taxon>
        <taxon>Gunneridae</taxon>
        <taxon>Pentapetalae</taxon>
        <taxon>asterids</taxon>
        <taxon>lamiids</taxon>
        <taxon>Lamiales</taxon>
        <taxon>Lentibulariaceae</taxon>
        <taxon>Genlisea</taxon>
    </lineage>
</organism>
<dbReference type="AlphaFoldDB" id="S8CW88"/>
<keyword evidence="3" id="KW-1185">Reference proteome</keyword>
<accession>S8CW88</accession>
<sequence length="269" mass="29680">MLRKVLLCQLCGSCLLCSAAFCHKVASAPLSGTKPPLLYFSGTKPPLLHFLQKTASDTVPRPVNSGTTAAFCYKVARASLSTCPIGTTSAFSLLAGCSGPLLSLSAELAVGLTLSRRYPLHTWALSLTNFIRMKAEGAELRQLQLQELDAFRLEVYDSSKLYKEKTKAFHDGKLVLQRFKERDQVLLFNSRLKLFPGKLKSRWMGPFTISRVLPYGVFEVFEEQTGRNLKVNGHRVKKYLHDVPFVRAGTSIDLDEPAPGGGGEAKQKN</sequence>